<reference evidence="4" key="1">
    <citation type="journal article" date="2011" name="Proc. Natl. Acad. Sci. U.S.A.">
        <title>Obligate biotrophy features unraveled by the genomic analysis of rust fungi.</title>
        <authorList>
            <person name="Duplessis S."/>
            <person name="Cuomo C.A."/>
            <person name="Lin Y.-C."/>
            <person name="Aerts A."/>
            <person name="Tisserant E."/>
            <person name="Veneault-Fourrey C."/>
            <person name="Joly D.L."/>
            <person name="Hacquard S."/>
            <person name="Amselem J."/>
            <person name="Cantarel B.L."/>
            <person name="Chiu R."/>
            <person name="Coutinho P.M."/>
            <person name="Feau N."/>
            <person name="Field M."/>
            <person name="Frey P."/>
            <person name="Gelhaye E."/>
            <person name="Goldberg J."/>
            <person name="Grabherr M.G."/>
            <person name="Kodira C.D."/>
            <person name="Kohler A."/>
            <person name="Kuees U."/>
            <person name="Lindquist E.A."/>
            <person name="Lucas S.M."/>
            <person name="Mago R."/>
            <person name="Mauceli E."/>
            <person name="Morin E."/>
            <person name="Murat C."/>
            <person name="Pangilinan J.L."/>
            <person name="Park R."/>
            <person name="Pearson M."/>
            <person name="Quesneville H."/>
            <person name="Rouhier N."/>
            <person name="Sakthikumar S."/>
            <person name="Salamov A.A."/>
            <person name="Schmutz J."/>
            <person name="Selles B."/>
            <person name="Shapiro H."/>
            <person name="Tanguay P."/>
            <person name="Tuskan G.A."/>
            <person name="Henrissat B."/>
            <person name="Van de Peer Y."/>
            <person name="Rouze P."/>
            <person name="Ellis J.G."/>
            <person name="Dodds P.N."/>
            <person name="Schein J.E."/>
            <person name="Zhong S."/>
            <person name="Hamelin R.C."/>
            <person name="Grigoriev I.V."/>
            <person name="Szabo L.J."/>
            <person name="Martin F."/>
        </authorList>
    </citation>
    <scope>NUCLEOTIDE SEQUENCE [LARGE SCALE GENOMIC DNA]</scope>
    <source>
        <strain evidence="4">98AG31 / pathotype 3-4-7</strain>
    </source>
</reference>
<name>F4S5Y1_MELLP</name>
<sequence length="516" mass="58961">MLLKPSLITWLMFYHIAPSVATSDSLLQGKIYKSWQKGGVTNHLLHKYQCPDLNQIPEEWGDDDYEIPDGDAKVYELDDTLRPLDSLGSESNSPSIDQSVSDTLCTVSPVASFSHHQENQLAHTGQNTDHDQNPASDLILIHQPSRTNSESSLFNLFEDDISLKKGTSVVSELCEGMEPDKLGLEESTSDTNTSIGCVENLKNDKSLIISKENIKESSANHQTQQNQGKMGKQAYHNVMDNSESLPVDLDKRINLKRKEESVLENLKCKEPHLDGTTWKNNHSSQPSTRSKSTQDVYSEPENLNEHKGRTSWFMSPASLRLPIIPEAQLGEWKIKSNKECFKDMGKFWSKKDVKLRSFLSTQFPNEPIDYNSVTFLVFQKLLFPMFIDKVAFIHPLIKEPFKFTSLSSMLVSASNYFQVWCTKEVEKLIKYLDDHVKHKGEETLTFENRMRLCKNTISSVLYKSEFGYEETHQLKMIVWSIIDQWLGQNVLPQRAGSHTGFVILERMYHGDCLKRE</sequence>
<keyword evidence="2" id="KW-0732">Signal</keyword>
<dbReference type="InParanoid" id="F4S5Y1"/>
<evidence type="ECO:0008006" key="5">
    <source>
        <dbReference type="Google" id="ProtNLM"/>
    </source>
</evidence>
<organism evidence="4">
    <name type="scientific">Melampsora larici-populina (strain 98AG31 / pathotype 3-4-7)</name>
    <name type="common">Poplar leaf rust fungus</name>
    <dbReference type="NCBI Taxonomy" id="747676"/>
    <lineage>
        <taxon>Eukaryota</taxon>
        <taxon>Fungi</taxon>
        <taxon>Dikarya</taxon>
        <taxon>Basidiomycota</taxon>
        <taxon>Pucciniomycotina</taxon>
        <taxon>Pucciniomycetes</taxon>
        <taxon>Pucciniales</taxon>
        <taxon>Melampsoraceae</taxon>
        <taxon>Melampsora</taxon>
    </lineage>
</organism>
<feature type="chain" id="PRO_5003322014" description="Secreted protein" evidence="2">
    <location>
        <begin position="23"/>
        <end position="516"/>
    </location>
</feature>
<feature type="region of interest" description="Disordered" evidence="1">
    <location>
        <begin position="272"/>
        <end position="309"/>
    </location>
</feature>
<evidence type="ECO:0000256" key="2">
    <source>
        <dbReference type="SAM" id="SignalP"/>
    </source>
</evidence>
<dbReference type="AlphaFoldDB" id="F4S5Y1"/>
<dbReference type="Proteomes" id="UP000001072">
    <property type="component" value="Unassembled WGS sequence"/>
</dbReference>
<keyword evidence="4" id="KW-1185">Reference proteome</keyword>
<feature type="signal peptide" evidence="2">
    <location>
        <begin position="1"/>
        <end position="22"/>
    </location>
</feature>
<dbReference type="EMBL" id="GL883152">
    <property type="protein sequence ID" value="EGF99989.1"/>
    <property type="molecule type" value="Genomic_DNA"/>
</dbReference>
<evidence type="ECO:0000256" key="1">
    <source>
        <dbReference type="SAM" id="MobiDB-lite"/>
    </source>
</evidence>
<dbReference type="KEGG" id="mlr:MELLADRAFT_68200"/>
<dbReference type="VEuPathDB" id="FungiDB:MELLADRAFT_68200"/>
<proteinExistence type="predicted"/>
<protein>
    <recommendedName>
        <fullName evidence="5">Secreted protein</fullName>
    </recommendedName>
</protein>
<evidence type="ECO:0000313" key="4">
    <source>
        <dbReference type="Proteomes" id="UP000001072"/>
    </source>
</evidence>
<dbReference type="OrthoDB" id="10635241at2759"/>
<evidence type="ECO:0000313" key="3">
    <source>
        <dbReference type="EMBL" id="EGF99989.1"/>
    </source>
</evidence>
<dbReference type="GeneID" id="18930988"/>
<dbReference type="RefSeq" id="XP_007416750.1">
    <property type="nucleotide sequence ID" value="XM_007416688.1"/>
</dbReference>
<feature type="compositionally biased region" description="Polar residues" evidence="1">
    <location>
        <begin position="277"/>
        <end position="296"/>
    </location>
</feature>
<dbReference type="HOGENOM" id="CLU_527927_0_0_1"/>
<gene>
    <name evidence="3" type="ORF">MELLADRAFT_68200</name>
</gene>
<accession>F4S5Y1</accession>